<sequence>MGNDFIVIIHCLTYLSVHHDRRFSSQQLAHNACSNPVIVRKVMSLASSKGYVDVVNGVNGGYKIQVDPKDISLGDLFILVGEDKRLKKQYQSSLDEVCLVANNICSVFSDLQEEQIQNQVKFYQKQSILDIVKRLQKKSEK</sequence>
<name>D0BLH7_9LACT</name>
<dbReference type="Pfam" id="PF02082">
    <property type="entry name" value="Rrf2"/>
    <property type="match status" value="1"/>
</dbReference>
<dbReference type="SUPFAM" id="SSF46785">
    <property type="entry name" value="Winged helix' DNA-binding domain"/>
    <property type="match status" value="1"/>
</dbReference>
<dbReference type="InterPro" id="IPR036390">
    <property type="entry name" value="WH_DNA-bd_sf"/>
</dbReference>
<accession>D0BLH7</accession>
<dbReference type="EMBL" id="ACRF02000007">
    <property type="protein sequence ID" value="EEW93930.1"/>
    <property type="molecule type" value="Genomic_DNA"/>
</dbReference>
<evidence type="ECO:0000313" key="2">
    <source>
        <dbReference type="Proteomes" id="UP000002939"/>
    </source>
</evidence>
<comment type="caution">
    <text evidence="1">The sequence shown here is derived from an EMBL/GenBank/DDBJ whole genome shotgun (WGS) entry which is preliminary data.</text>
</comment>
<dbReference type="PANTHER" id="PTHR33221">
    <property type="entry name" value="WINGED HELIX-TURN-HELIX TRANSCRIPTIONAL REGULATOR, RRF2 FAMILY"/>
    <property type="match status" value="1"/>
</dbReference>
<evidence type="ECO:0000313" key="1">
    <source>
        <dbReference type="EMBL" id="EEW93930.1"/>
    </source>
</evidence>
<dbReference type="GO" id="GO:0003700">
    <property type="term" value="F:DNA-binding transcription factor activity"/>
    <property type="evidence" value="ECO:0007669"/>
    <property type="project" value="TreeGrafter"/>
</dbReference>
<evidence type="ECO:0008006" key="3">
    <source>
        <dbReference type="Google" id="ProtNLM"/>
    </source>
</evidence>
<dbReference type="GO" id="GO:0005829">
    <property type="term" value="C:cytosol"/>
    <property type="evidence" value="ECO:0007669"/>
    <property type="project" value="TreeGrafter"/>
</dbReference>
<dbReference type="RefSeq" id="WP_006703085.1">
    <property type="nucleotide sequence ID" value="NZ_KI391971.1"/>
</dbReference>
<dbReference type="Proteomes" id="UP000002939">
    <property type="component" value="Unassembled WGS sequence"/>
</dbReference>
<dbReference type="Gene3D" id="1.10.10.10">
    <property type="entry name" value="Winged helix-like DNA-binding domain superfamily/Winged helix DNA-binding domain"/>
    <property type="match status" value="1"/>
</dbReference>
<proteinExistence type="predicted"/>
<dbReference type="PROSITE" id="PS51197">
    <property type="entry name" value="HTH_RRF2_2"/>
    <property type="match status" value="1"/>
</dbReference>
<protein>
    <recommendedName>
        <fullName evidence="3">Rrf2 family protein</fullName>
    </recommendedName>
</protein>
<dbReference type="STRING" id="626369.HMPREF0446_00812"/>
<dbReference type="OrthoDB" id="3242805at2"/>
<reference evidence="1" key="1">
    <citation type="submission" date="2009-09" db="EMBL/GenBank/DDBJ databases">
        <authorList>
            <consortium name="The Broad Institute Genome Sequencing Platform"/>
            <person name="Ward D."/>
            <person name="Feldgarden M."/>
            <person name="Earl A."/>
            <person name="Young S.K."/>
            <person name="Zeng Q."/>
            <person name="Koehrsen M."/>
            <person name="Alvarado L."/>
            <person name="Berlin A."/>
            <person name="Bochicchio J."/>
            <person name="Borenstein D."/>
            <person name="Chapman S.B."/>
            <person name="Chen Z."/>
            <person name="Engels R."/>
            <person name="Freedman E."/>
            <person name="Gellesch M."/>
            <person name="Goldberg J."/>
            <person name="Griggs A."/>
            <person name="Gujja S."/>
            <person name="Heilman E."/>
            <person name="Heiman D."/>
            <person name="Hepburn T."/>
            <person name="Howarth C."/>
            <person name="Jen D."/>
            <person name="Larson L."/>
            <person name="Lewis B."/>
            <person name="Mehta T."/>
            <person name="Park D."/>
            <person name="Pearson M."/>
            <person name="Roberts A."/>
            <person name="Saif S."/>
            <person name="Shea T."/>
            <person name="Shenoy N."/>
            <person name="Sisk P."/>
            <person name="Stolte C."/>
            <person name="Sykes S."/>
            <person name="Thomson T."/>
            <person name="Walk T."/>
            <person name="White J."/>
            <person name="Yandava C."/>
            <person name="Sibley C.D."/>
            <person name="Field T.R."/>
            <person name="Grinwis M."/>
            <person name="Eshaghurshan C.S."/>
            <person name="Surette M.G."/>
            <person name="Haas B."/>
            <person name="Nusbaum C."/>
            <person name="Birren B."/>
        </authorList>
    </citation>
    <scope>NUCLEOTIDE SEQUENCE [LARGE SCALE GENOMIC DNA]</scope>
    <source>
        <strain evidence="1">ATCC 700633</strain>
    </source>
</reference>
<organism evidence="1 2">
    <name type="scientific">Granulicatella elegans ATCC 700633</name>
    <dbReference type="NCBI Taxonomy" id="626369"/>
    <lineage>
        <taxon>Bacteria</taxon>
        <taxon>Bacillati</taxon>
        <taxon>Bacillota</taxon>
        <taxon>Bacilli</taxon>
        <taxon>Lactobacillales</taxon>
        <taxon>Carnobacteriaceae</taxon>
        <taxon>Granulicatella</taxon>
    </lineage>
</organism>
<dbReference type="eggNOG" id="COG1959">
    <property type="taxonomic scope" value="Bacteria"/>
</dbReference>
<dbReference type="InterPro" id="IPR000944">
    <property type="entry name" value="Tscrpt_reg_Rrf2"/>
</dbReference>
<dbReference type="AlphaFoldDB" id="D0BLH7"/>
<keyword evidence="2" id="KW-1185">Reference proteome</keyword>
<dbReference type="PANTHER" id="PTHR33221:SF15">
    <property type="entry name" value="HTH-TYPE TRANSCRIPTIONAL REGULATOR YWGB-RELATED"/>
    <property type="match status" value="1"/>
</dbReference>
<dbReference type="HOGENOM" id="CLU_107144_4_3_9"/>
<reference evidence="1" key="2">
    <citation type="submission" date="2011-10" db="EMBL/GenBank/DDBJ databases">
        <title>The Genome Sequence of Granulicatella elegans ATCC 700633.</title>
        <authorList>
            <consortium name="The Broad Institute Genome Sequencing Platform"/>
            <consortium name="The Broad Institute Genome Sequencing Center for Infectious Disease"/>
            <person name="Earl A."/>
            <person name="Ward D."/>
            <person name="Feldgarden M."/>
            <person name="Gevers D."/>
            <person name="Sibley C.D."/>
            <person name="Field T.R."/>
            <person name="Grinwis M."/>
            <person name="Eshaghurshan C.S."/>
            <person name="Surette M.G."/>
            <person name="Young S.K."/>
            <person name="Zeng Q."/>
            <person name="Gargeya S."/>
            <person name="Fitzgerald M."/>
            <person name="Haas B."/>
            <person name="Abouelleil A."/>
            <person name="Alvarado L."/>
            <person name="Arachchi H.M."/>
            <person name="Berlin A."/>
            <person name="Brown A."/>
            <person name="Chapman S.B."/>
            <person name="Chen Z."/>
            <person name="Dunbar C."/>
            <person name="Freedman E."/>
            <person name="Gearin G."/>
            <person name="Goldberg J."/>
            <person name="Griggs A."/>
            <person name="Gujja S."/>
            <person name="Heiman D."/>
            <person name="Howarth C."/>
            <person name="Larson L."/>
            <person name="Lui A."/>
            <person name="MacDonald P.J.P."/>
            <person name="Montmayeur A."/>
            <person name="Murphy C."/>
            <person name="Neiman D."/>
            <person name="Pearson M."/>
            <person name="Priest M."/>
            <person name="Roberts A."/>
            <person name="Saif S."/>
            <person name="Shea T."/>
            <person name="Shenoy N."/>
            <person name="Sisk P."/>
            <person name="Stolte C."/>
            <person name="Sykes S."/>
            <person name="Wortman J."/>
            <person name="Nusbaum C."/>
            <person name="Birren B."/>
        </authorList>
    </citation>
    <scope>NUCLEOTIDE SEQUENCE [LARGE SCALE GENOMIC DNA]</scope>
    <source>
        <strain evidence="1">ATCC 700633</strain>
    </source>
</reference>
<dbReference type="InterPro" id="IPR036388">
    <property type="entry name" value="WH-like_DNA-bd_sf"/>
</dbReference>
<gene>
    <name evidence="1" type="ORF">HMPREF0446_00812</name>
</gene>